<comment type="catalytic activity">
    <reaction evidence="4">
        <text>2 D-alanine + ATP = D-alanyl-D-alanine + ADP + phosphate + H(+)</text>
        <dbReference type="Rhea" id="RHEA:11224"/>
        <dbReference type="ChEBI" id="CHEBI:15378"/>
        <dbReference type="ChEBI" id="CHEBI:30616"/>
        <dbReference type="ChEBI" id="CHEBI:43474"/>
        <dbReference type="ChEBI" id="CHEBI:57416"/>
        <dbReference type="ChEBI" id="CHEBI:57822"/>
        <dbReference type="ChEBI" id="CHEBI:456216"/>
        <dbReference type="EC" id="6.3.2.4"/>
    </reaction>
</comment>
<dbReference type="Gene3D" id="3.40.50.20">
    <property type="match status" value="1"/>
</dbReference>
<dbReference type="EMBL" id="UAPQ01000011">
    <property type="protein sequence ID" value="SPT54408.1"/>
    <property type="molecule type" value="Genomic_DNA"/>
</dbReference>
<keyword evidence="5" id="KW-0547">Nucleotide-binding</keyword>
<dbReference type="SUPFAM" id="SSF52440">
    <property type="entry name" value="PreATP-grasp domain"/>
    <property type="match status" value="1"/>
</dbReference>
<dbReference type="InterPro" id="IPR011761">
    <property type="entry name" value="ATP-grasp"/>
</dbReference>
<dbReference type="SUPFAM" id="SSF56059">
    <property type="entry name" value="Glutathione synthetase ATP-binding domain-like"/>
    <property type="match status" value="1"/>
</dbReference>
<keyword evidence="4" id="KW-0963">Cytoplasm</keyword>
<gene>
    <name evidence="7" type="primary">ddl_2</name>
    <name evidence="4" type="synonym">ddl</name>
    <name evidence="7" type="ORF">NCTC11535_02125</name>
</gene>
<dbReference type="Gene3D" id="3.30.1490.20">
    <property type="entry name" value="ATP-grasp fold, A domain"/>
    <property type="match status" value="1"/>
</dbReference>
<comment type="function">
    <text evidence="4">Cell wall formation.</text>
</comment>
<dbReference type="PIRSF" id="PIRSF039102">
    <property type="entry name" value="Ddl/VanB"/>
    <property type="match status" value="1"/>
</dbReference>
<evidence type="ECO:0000256" key="3">
    <source>
        <dbReference type="ARBA" id="ARBA00023316"/>
    </source>
</evidence>
<accession>A0ABY1VQK1</accession>
<keyword evidence="4" id="KW-0133">Cell shape</keyword>
<comment type="pathway">
    <text evidence="4">Cell wall biogenesis; peptidoglycan biosynthesis.</text>
</comment>
<evidence type="ECO:0000256" key="1">
    <source>
        <dbReference type="ARBA" id="ARBA00010871"/>
    </source>
</evidence>
<keyword evidence="2 4" id="KW-0436">Ligase</keyword>
<comment type="subcellular location">
    <subcellularLocation>
        <location evidence="4">Cytoplasm</location>
    </subcellularLocation>
</comment>
<keyword evidence="5" id="KW-0067">ATP-binding</keyword>
<dbReference type="HAMAP" id="MF_00047">
    <property type="entry name" value="Dala_Dala_lig"/>
    <property type="match status" value="1"/>
</dbReference>
<dbReference type="GO" id="GO:0008716">
    <property type="term" value="F:D-alanine-D-alanine ligase activity"/>
    <property type="evidence" value="ECO:0007669"/>
    <property type="project" value="UniProtKB-EC"/>
</dbReference>
<dbReference type="EC" id="6.3.2.4" evidence="4"/>
<dbReference type="PANTHER" id="PTHR23132:SF23">
    <property type="entry name" value="D-ALANINE--D-ALANINE LIGASE B"/>
    <property type="match status" value="1"/>
</dbReference>
<dbReference type="InterPro" id="IPR005905">
    <property type="entry name" value="D_ala_D_ala"/>
</dbReference>
<evidence type="ECO:0000256" key="2">
    <source>
        <dbReference type="ARBA" id="ARBA00022598"/>
    </source>
</evidence>
<dbReference type="Proteomes" id="UP000250006">
    <property type="component" value="Unassembled WGS sequence"/>
</dbReference>
<organism evidence="7 8">
    <name type="scientific">Actinomyces bovis</name>
    <dbReference type="NCBI Taxonomy" id="1658"/>
    <lineage>
        <taxon>Bacteria</taxon>
        <taxon>Bacillati</taxon>
        <taxon>Actinomycetota</taxon>
        <taxon>Actinomycetes</taxon>
        <taxon>Actinomycetales</taxon>
        <taxon>Actinomycetaceae</taxon>
        <taxon>Actinomyces</taxon>
    </lineage>
</organism>
<dbReference type="InterPro" id="IPR013815">
    <property type="entry name" value="ATP_grasp_subdomain_1"/>
</dbReference>
<keyword evidence="8" id="KW-1185">Reference proteome</keyword>
<feature type="domain" description="ATP-grasp" evidence="6">
    <location>
        <begin position="109"/>
        <end position="314"/>
    </location>
</feature>
<protein>
    <recommendedName>
        <fullName evidence="4">D-alanine--D-alanine ligase</fullName>
        <ecNumber evidence="4">6.3.2.4</ecNumber>
    </recommendedName>
    <alternativeName>
        <fullName evidence="4">D-Ala-D-Ala ligase</fullName>
    </alternativeName>
    <alternativeName>
        <fullName evidence="4">D-alanylalanine synthetase</fullName>
    </alternativeName>
</protein>
<evidence type="ECO:0000313" key="8">
    <source>
        <dbReference type="Proteomes" id="UP000250006"/>
    </source>
</evidence>
<dbReference type="PROSITE" id="PS50975">
    <property type="entry name" value="ATP_GRASP"/>
    <property type="match status" value="1"/>
</dbReference>
<comment type="similarity">
    <text evidence="1 4">Belongs to the D-alanine--D-alanine ligase family.</text>
</comment>
<keyword evidence="3 4" id="KW-0961">Cell wall biogenesis/degradation</keyword>
<reference evidence="7 8" key="1">
    <citation type="submission" date="2018-06" db="EMBL/GenBank/DDBJ databases">
        <authorList>
            <consortium name="Pathogen Informatics"/>
            <person name="Doyle S."/>
        </authorList>
    </citation>
    <scope>NUCLEOTIDE SEQUENCE [LARGE SCALE GENOMIC DNA]</scope>
    <source>
        <strain evidence="7 8">NCTC11535</strain>
    </source>
</reference>
<proteinExistence type="inferred from homology"/>
<name>A0ABY1VQK1_9ACTO</name>
<sequence>MNATNSINEPLRVAILAGGLSHERDVSQRSGHRVAQVMRHLGHQVIILDVDARLLSSLRSFAPDVIWPLVHGGPGEDGGLQNILLALETPYVGTHSDGCQRASFKPTAKATVRTGGVLTPDSVTLPKAYFAQLGAQEVLTLVAEHLGYPVVVKPNQGGSGLGVSYAASADELRSAMVTCFAYDERALVEKYVQGTEAAVSVVDTGQGPHALPPVEVVSEGQYDFDARYNPGRSEYFTPARLDAAQIELVQETALKVHQTLGLGNISRTDLILDQEGTPWFIDVNVVPGMTETSLFPIAAEAAGNLPQLYDELVHNPLCH</sequence>
<dbReference type="InterPro" id="IPR016185">
    <property type="entry name" value="PreATP-grasp_dom_sf"/>
</dbReference>
<evidence type="ECO:0000313" key="7">
    <source>
        <dbReference type="EMBL" id="SPT54408.1"/>
    </source>
</evidence>
<evidence type="ECO:0000256" key="5">
    <source>
        <dbReference type="PROSITE-ProRule" id="PRU00409"/>
    </source>
</evidence>
<dbReference type="PANTHER" id="PTHR23132">
    <property type="entry name" value="D-ALANINE--D-ALANINE LIGASE"/>
    <property type="match status" value="1"/>
</dbReference>
<comment type="caution">
    <text evidence="7">The sequence shown here is derived from an EMBL/GenBank/DDBJ whole genome shotgun (WGS) entry which is preliminary data.</text>
</comment>
<evidence type="ECO:0000256" key="4">
    <source>
        <dbReference type="HAMAP-Rule" id="MF_00047"/>
    </source>
</evidence>
<keyword evidence="4" id="KW-0573">Peptidoglycan synthesis</keyword>
<dbReference type="Pfam" id="PF07478">
    <property type="entry name" value="Dala_Dala_lig_C"/>
    <property type="match status" value="1"/>
</dbReference>
<evidence type="ECO:0000259" key="6">
    <source>
        <dbReference type="PROSITE" id="PS50975"/>
    </source>
</evidence>
<dbReference type="InterPro" id="IPR011095">
    <property type="entry name" value="Dala_Dala_lig_C"/>
</dbReference>
<dbReference type="Gene3D" id="3.30.470.20">
    <property type="entry name" value="ATP-grasp fold, B domain"/>
    <property type="match status" value="1"/>
</dbReference>